<name>A0A9X0YVM4_9BACI</name>
<reference evidence="4" key="1">
    <citation type="submission" date="2021-03" db="EMBL/GenBank/DDBJ databases">
        <title>Genomic Encyclopedia of Type Strains, Phase IV (KMG-IV): sequencing the most valuable type-strain genomes for metagenomic binning, comparative biology and taxonomic classification.</title>
        <authorList>
            <person name="Goeker M."/>
        </authorList>
    </citation>
    <scope>NUCLEOTIDE SEQUENCE</scope>
    <source>
        <strain evidence="4">DSM 107338</strain>
    </source>
</reference>
<dbReference type="Pfam" id="PF01551">
    <property type="entry name" value="Peptidase_M23"/>
    <property type="match status" value="1"/>
</dbReference>
<sequence length="362" mass="40111">MSINKIPAVKLAKLKIKIYIAIFLFLFAFVIGIVLLFILVIASNESMESHLTQEEVQEEEQQPVSGAYVVSGIATEVTRYENHFRKYAEEYGIEEHTEVLMAMAMQESGGRYLDVMQSSESLGLPVNTLTDPEKSIEQGVKYFSQTLEQAGGDVELALQAYNMGSGFINYVDEHNNGEYSKDMAIEFSNMMASRMGWSRYGDVNYVDNVMRYLEQDDSVPVNKDGNSGWSLPLKEIRITSEFGMRTHPVTGEPETFHGGLDFACTPADDIMAVKDGEVVEAIHSNVGYGNYVTVQHSENEYSRYGHMTSLNVSVGDNVSQGDSVGKCGTTGSSTGNHLHLEHMTELGQAHPDKIDPRKTLGL</sequence>
<dbReference type="Pfam" id="PF13702">
    <property type="entry name" value="Lysozyme_like"/>
    <property type="match status" value="1"/>
</dbReference>
<proteinExistence type="predicted"/>
<dbReference type="InterPro" id="IPR011055">
    <property type="entry name" value="Dup_hybrid_motif"/>
</dbReference>
<organism evidence="4 5">
    <name type="scientific">Oceanobacillus polygoni</name>
    <dbReference type="NCBI Taxonomy" id="1235259"/>
    <lineage>
        <taxon>Bacteria</taxon>
        <taxon>Bacillati</taxon>
        <taxon>Bacillota</taxon>
        <taxon>Bacilli</taxon>
        <taxon>Bacillales</taxon>
        <taxon>Bacillaceae</taxon>
        <taxon>Oceanobacillus</taxon>
    </lineage>
</organism>
<dbReference type="InterPro" id="IPR050570">
    <property type="entry name" value="Cell_wall_metabolism_enzyme"/>
</dbReference>
<keyword evidence="1" id="KW-0812">Transmembrane</keyword>
<feature type="domain" description="CwlT-like lysozyme" evidence="3">
    <location>
        <begin position="75"/>
        <end position="207"/>
    </location>
</feature>
<dbReference type="EMBL" id="JAGGMB010000019">
    <property type="protein sequence ID" value="MBP2079652.1"/>
    <property type="molecule type" value="Genomic_DNA"/>
</dbReference>
<keyword evidence="1" id="KW-0472">Membrane</keyword>
<dbReference type="CDD" id="cd12797">
    <property type="entry name" value="M23_peptidase"/>
    <property type="match status" value="1"/>
</dbReference>
<protein>
    <submittedName>
        <fullName evidence="4">Murein DD-endopeptidase MepM/ murein hydrolase activator NlpD</fullName>
    </submittedName>
</protein>
<dbReference type="SUPFAM" id="SSF51261">
    <property type="entry name" value="Duplicated hybrid motif"/>
    <property type="match status" value="1"/>
</dbReference>
<comment type="caution">
    <text evidence="4">The sequence shown here is derived from an EMBL/GenBank/DDBJ whole genome shotgun (WGS) entry which is preliminary data.</text>
</comment>
<gene>
    <name evidence="4" type="ORF">J2Z64_003951</name>
</gene>
<dbReference type="Gene3D" id="1.10.530.10">
    <property type="match status" value="1"/>
</dbReference>
<keyword evidence="1" id="KW-1133">Transmembrane helix</keyword>
<dbReference type="InterPro" id="IPR023346">
    <property type="entry name" value="Lysozyme-like_dom_sf"/>
</dbReference>
<dbReference type="InterPro" id="IPR016047">
    <property type="entry name" value="M23ase_b-sheet_dom"/>
</dbReference>
<accession>A0A9X0YVM4</accession>
<evidence type="ECO:0000259" key="2">
    <source>
        <dbReference type="Pfam" id="PF01551"/>
    </source>
</evidence>
<dbReference type="SUPFAM" id="SSF53955">
    <property type="entry name" value="Lysozyme-like"/>
    <property type="match status" value="1"/>
</dbReference>
<dbReference type="GO" id="GO:0004222">
    <property type="term" value="F:metalloendopeptidase activity"/>
    <property type="evidence" value="ECO:0007669"/>
    <property type="project" value="TreeGrafter"/>
</dbReference>
<keyword evidence="5" id="KW-1185">Reference proteome</keyword>
<evidence type="ECO:0000256" key="1">
    <source>
        <dbReference type="SAM" id="Phobius"/>
    </source>
</evidence>
<dbReference type="AlphaFoldDB" id="A0A9X0YVM4"/>
<evidence type="ECO:0000313" key="5">
    <source>
        <dbReference type="Proteomes" id="UP001138793"/>
    </source>
</evidence>
<dbReference type="Gene3D" id="2.70.70.10">
    <property type="entry name" value="Glucose Permease (Domain IIA)"/>
    <property type="match status" value="1"/>
</dbReference>
<feature type="domain" description="M23ase beta-sheet core" evidence="2">
    <location>
        <begin position="256"/>
        <end position="344"/>
    </location>
</feature>
<dbReference type="Proteomes" id="UP001138793">
    <property type="component" value="Unassembled WGS sequence"/>
</dbReference>
<evidence type="ECO:0000259" key="3">
    <source>
        <dbReference type="Pfam" id="PF13702"/>
    </source>
</evidence>
<keyword evidence="4" id="KW-0378">Hydrolase</keyword>
<evidence type="ECO:0000313" key="4">
    <source>
        <dbReference type="EMBL" id="MBP2079652.1"/>
    </source>
</evidence>
<dbReference type="RefSeq" id="WP_187773597.1">
    <property type="nucleotide sequence ID" value="NZ_JAGGMB010000019.1"/>
</dbReference>
<dbReference type="PANTHER" id="PTHR21666">
    <property type="entry name" value="PEPTIDASE-RELATED"/>
    <property type="match status" value="1"/>
</dbReference>
<dbReference type="CDD" id="cd16891">
    <property type="entry name" value="CwlT-like"/>
    <property type="match status" value="1"/>
</dbReference>
<dbReference type="PANTHER" id="PTHR21666:SF270">
    <property type="entry name" value="MUREIN HYDROLASE ACTIVATOR ENVC"/>
    <property type="match status" value="1"/>
</dbReference>
<feature type="transmembrane region" description="Helical" evidence="1">
    <location>
        <begin position="20"/>
        <end position="42"/>
    </location>
</feature>
<dbReference type="InterPro" id="IPR047194">
    <property type="entry name" value="CwlT-like_lysozyme"/>
</dbReference>